<feature type="compositionally biased region" description="Basic residues" evidence="1">
    <location>
        <begin position="1"/>
        <end position="12"/>
    </location>
</feature>
<dbReference type="SUPFAM" id="SSF46938">
    <property type="entry name" value="CRAL/TRIO N-terminal domain"/>
    <property type="match status" value="1"/>
</dbReference>
<name>S9U671_9TRYP</name>
<accession>S9U671</accession>
<gene>
    <name evidence="3" type="ORF">STCU_06232</name>
</gene>
<dbReference type="InterPro" id="IPR036273">
    <property type="entry name" value="CRAL/TRIO_N_dom_sf"/>
</dbReference>
<dbReference type="CDD" id="cd00170">
    <property type="entry name" value="SEC14"/>
    <property type="match status" value="1"/>
</dbReference>
<dbReference type="PROSITE" id="PS50191">
    <property type="entry name" value="CRAL_TRIO"/>
    <property type="match status" value="1"/>
</dbReference>
<dbReference type="OrthoDB" id="1434354at2759"/>
<feature type="compositionally biased region" description="Basic and acidic residues" evidence="1">
    <location>
        <begin position="13"/>
        <end position="24"/>
    </location>
</feature>
<dbReference type="InterPro" id="IPR036865">
    <property type="entry name" value="CRAL-TRIO_dom_sf"/>
</dbReference>
<dbReference type="EMBL" id="ATMH01006232">
    <property type="protein sequence ID" value="EPY26277.1"/>
    <property type="molecule type" value="Genomic_DNA"/>
</dbReference>
<dbReference type="GO" id="GO:0005737">
    <property type="term" value="C:cytoplasm"/>
    <property type="evidence" value="ECO:0007669"/>
    <property type="project" value="TreeGrafter"/>
</dbReference>
<dbReference type="Gene3D" id="2.60.120.680">
    <property type="entry name" value="GOLD domain"/>
    <property type="match status" value="1"/>
</dbReference>
<dbReference type="PANTHER" id="PTHR23324:SF83">
    <property type="entry name" value="SEC14-LIKE PROTEIN 2"/>
    <property type="match status" value="1"/>
</dbReference>
<dbReference type="AlphaFoldDB" id="S9U671"/>
<evidence type="ECO:0000313" key="4">
    <source>
        <dbReference type="Proteomes" id="UP000015354"/>
    </source>
</evidence>
<dbReference type="Proteomes" id="UP000015354">
    <property type="component" value="Unassembled WGS sequence"/>
</dbReference>
<feature type="compositionally biased region" description="Polar residues" evidence="1">
    <location>
        <begin position="279"/>
        <end position="290"/>
    </location>
</feature>
<dbReference type="InterPro" id="IPR051064">
    <property type="entry name" value="SEC14/CRAL-TRIO_domain"/>
</dbReference>
<dbReference type="PANTHER" id="PTHR23324">
    <property type="entry name" value="SEC14 RELATED PROTEIN"/>
    <property type="match status" value="1"/>
</dbReference>
<dbReference type="SMART" id="SM00516">
    <property type="entry name" value="SEC14"/>
    <property type="match status" value="1"/>
</dbReference>
<dbReference type="Gene3D" id="3.40.525.10">
    <property type="entry name" value="CRAL-TRIO lipid binding domain"/>
    <property type="match status" value="1"/>
</dbReference>
<evidence type="ECO:0000259" key="2">
    <source>
        <dbReference type="PROSITE" id="PS50191"/>
    </source>
</evidence>
<evidence type="ECO:0000313" key="3">
    <source>
        <dbReference type="EMBL" id="EPY26277.1"/>
    </source>
</evidence>
<feature type="region of interest" description="Disordered" evidence="1">
    <location>
        <begin position="1"/>
        <end position="35"/>
    </location>
</feature>
<feature type="region of interest" description="Disordered" evidence="1">
    <location>
        <begin position="262"/>
        <end position="290"/>
    </location>
</feature>
<organism evidence="3 4">
    <name type="scientific">Strigomonas culicis</name>
    <dbReference type="NCBI Taxonomy" id="28005"/>
    <lineage>
        <taxon>Eukaryota</taxon>
        <taxon>Discoba</taxon>
        <taxon>Euglenozoa</taxon>
        <taxon>Kinetoplastea</taxon>
        <taxon>Metakinetoplastina</taxon>
        <taxon>Trypanosomatida</taxon>
        <taxon>Trypanosomatidae</taxon>
        <taxon>Strigomonadinae</taxon>
        <taxon>Strigomonas</taxon>
    </lineage>
</organism>
<keyword evidence="4" id="KW-1185">Reference proteome</keyword>
<feature type="region of interest" description="Disordered" evidence="1">
    <location>
        <begin position="562"/>
        <end position="588"/>
    </location>
</feature>
<proteinExistence type="predicted"/>
<protein>
    <recommendedName>
        <fullName evidence="2">CRAL-TRIO domain-containing protein</fullName>
    </recommendedName>
</protein>
<comment type="caution">
    <text evidence="3">The sequence shown here is derived from an EMBL/GenBank/DDBJ whole genome shotgun (WGS) entry which is preliminary data.</text>
</comment>
<sequence>MPFGRRDKHKHKEKEAHTHERGEVTELTDENPSNHLSAIERMSNAIRNLAEKKELPDSNESTLPSDEYLKRYYARFGRNLTEMDIQIILFRYLKSSQFRVDDALKHFLKTAEFRRKQNVDYMAVFTSLIPLQGYNEAAICEQLGLPLVKVSSDGNTMSQIMCREPTESPVMTPTDNFYTTNYSDYYENGTEQKSEKAPVRNQKVQEDVANATTLERDEALHSSQHVHKLKVKGDRRKSGDRWLLARLKDKVFPHGILFKKESSDDDDASVESQGKDSESPTVRSPSNALQSLTLIPEDNEADLESSMLLDTTAAARPITDGATLTMDTESLNFHSLLEPIARTFLARVPSTFHYWDKEGHPVLYVRLHALSSRRFAKELFQLAPLGTDIKALISLFSVYTVEIMLQLIRFNNLKNMGQNVVREAFISEKMEKEQRILPKKSLITSSVVVVDCKGLRIKRFIYKPLVTRVISVIMMVQRHYPETLRHIYIVNCHPLFTFTYMSIRKAIQESTREKISFCTKSKTAETLKKAIDSELLPEEYGGYCHCMGGCCHVVYHPEADSETSETSSIPSEFDSSMPAASMNQSRSVRPGQMKTTVRLLHVSPKKHRSFSFAMHEHEELIWEFTVRKKRPIDFTVLFVPADGSEIIHVYNDVEMRDGASHYICPSIGTVLLKWTNRRNKLHTTHIHAKIYHEGNEI</sequence>
<feature type="domain" description="CRAL-TRIO" evidence="2">
    <location>
        <begin position="340"/>
        <end position="548"/>
    </location>
</feature>
<dbReference type="InterPro" id="IPR001251">
    <property type="entry name" value="CRAL-TRIO_dom"/>
</dbReference>
<dbReference type="Pfam" id="PF00650">
    <property type="entry name" value="CRAL_TRIO"/>
    <property type="match status" value="1"/>
</dbReference>
<reference evidence="3 4" key="1">
    <citation type="journal article" date="2013" name="PLoS ONE">
        <title>Predicting the Proteins of Angomonas deanei, Strigomonas culicis and Their Respective Endosymbionts Reveals New Aspects of the Trypanosomatidae Family.</title>
        <authorList>
            <person name="Motta M.C."/>
            <person name="Martins A.C."/>
            <person name="de Souza S.S."/>
            <person name="Catta-Preta C.M."/>
            <person name="Silva R."/>
            <person name="Klein C.C."/>
            <person name="de Almeida L.G."/>
            <person name="de Lima Cunha O."/>
            <person name="Ciapina L.P."/>
            <person name="Brocchi M."/>
            <person name="Colabardini A.C."/>
            <person name="de Araujo Lima B."/>
            <person name="Machado C.R."/>
            <person name="de Almeida Soares C.M."/>
            <person name="Probst C.M."/>
            <person name="de Menezes C.B."/>
            <person name="Thompson C.E."/>
            <person name="Bartholomeu D.C."/>
            <person name="Gradia D.F."/>
            <person name="Pavoni D.P."/>
            <person name="Grisard E.C."/>
            <person name="Fantinatti-Garboggini F."/>
            <person name="Marchini F.K."/>
            <person name="Rodrigues-Luiz G.F."/>
            <person name="Wagner G."/>
            <person name="Goldman G.H."/>
            <person name="Fietto J.L."/>
            <person name="Elias M.C."/>
            <person name="Goldman M.H."/>
            <person name="Sagot M.F."/>
            <person name="Pereira M."/>
            <person name="Stoco P.H."/>
            <person name="de Mendonca-Neto R.P."/>
            <person name="Teixeira S.M."/>
            <person name="Maciel T.E."/>
            <person name="de Oliveira Mendes T.A."/>
            <person name="Urmenyi T.P."/>
            <person name="de Souza W."/>
            <person name="Schenkman S."/>
            <person name="de Vasconcelos A.T."/>
        </authorList>
    </citation>
    <scope>NUCLEOTIDE SEQUENCE [LARGE SCALE GENOMIC DNA]</scope>
</reference>
<dbReference type="SUPFAM" id="SSF52087">
    <property type="entry name" value="CRAL/TRIO domain"/>
    <property type="match status" value="1"/>
</dbReference>
<evidence type="ECO:0000256" key="1">
    <source>
        <dbReference type="SAM" id="MobiDB-lite"/>
    </source>
</evidence>